<feature type="compositionally biased region" description="Basic and acidic residues" evidence="1">
    <location>
        <begin position="20"/>
        <end position="32"/>
    </location>
</feature>
<keyword evidence="3" id="KW-1185">Reference proteome</keyword>
<feature type="compositionally biased region" description="Basic and acidic residues" evidence="1">
    <location>
        <begin position="53"/>
        <end position="78"/>
    </location>
</feature>
<evidence type="ECO:0000313" key="2">
    <source>
        <dbReference type="EMBL" id="OMO98328.1"/>
    </source>
</evidence>
<organism evidence="2 3">
    <name type="scientific">Corchorus capsularis</name>
    <name type="common">Jute</name>
    <dbReference type="NCBI Taxonomy" id="210143"/>
    <lineage>
        <taxon>Eukaryota</taxon>
        <taxon>Viridiplantae</taxon>
        <taxon>Streptophyta</taxon>
        <taxon>Embryophyta</taxon>
        <taxon>Tracheophyta</taxon>
        <taxon>Spermatophyta</taxon>
        <taxon>Magnoliopsida</taxon>
        <taxon>eudicotyledons</taxon>
        <taxon>Gunneridae</taxon>
        <taxon>Pentapetalae</taxon>
        <taxon>rosids</taxon>
        <taxon>malvids</taxon>
        <taxon>Malvales</taxon>
        <taxon>Malvaceae</taxon>
        <taxon>Grewioideae</taxon>
        <taxon>Apeibeae</taxon>
        <taxon>Corchorus</taxon>
    </lineage>
</organism>
<comment type="caution">
    <text evidence="2">The sequence shown here is derived from an EMBL/GenBank/DDBJ whole genome shotgun (WGS) entry which is preliminary data.</text>
</comment>
<sequence length="88" mass="10551">MANPITLSLQENKNTNLEKQQIKRKQEIDAKEKRRPRKGTVSKSKKTQRKRAKDTVRHRNYKTEKIQDESLRNEKKQSEEDEETMDKP</sequence>
<dbReference type="Proteomes" id="UP000188268">
    <property type="component" value="Unassembled WGS sequence"/>
</dbReference>
<feature type="compositionally biased region" description="Acidic residues" evidence="1">
    <location>
        <begin position="79"/>
        <end position="88"/>
    </location>
</feature>
<dbReference type="EMBL" id="AWWV01007102">
    <property type="protein sequence ID" value="OMO98328.1"/>
    <property type="molecule type" value="Genomic_DNA"/>
</dbReference>
<gene>
    <name evidence="2" type="ORF">CCACVL1_04252</name>
</gene>
<proteinExistence type="predicted"/>
<evidence type="ECO:0000256" key="1">
    <source>
        <dbReference type="SAM" id="MobiDB-lite"/>
    </source>
</evidence>
<feature type="compositionally biased region" description="Basic residues" evidence="1">
    <location>
        <begin position="33"/>
        <end position="52"/>
    </location>
</feature>
<protein>
    <submittedName>
        <fullName evidence="2">Uncharacterized protein</fullName>
    </submittedName>
</protein>
<dbReference type="AlphaFoldDB" id="A0A1R3JU15"/>
<name>A0A1R3JU15_COCAP</name>
<feature type="compositionally biased region" description="Polar residues" evidence="1">
    <location>
        <begin position="1"/>
        <end position="19"/>
    </location>
</feature>
<dbReference type="Gramene" id="OMO98328">
    <property type="protein sequence ID" value="OMO98328"/>
    <property type="gene ID" value="CCACVL1_04252"/>
</dbReference>
<feature type="region of interest" description="Disordered" evidence="1">
    <location>
        <begin position="1"/>
        <end position="88"/>
    </location>
</feature>
<evidence type="ECO:0000313" key="3">
    <source>
        <dbReference type="Proteomes" id="UP000188268"/>
    </source>
</evidence>
<accession>A0A1R3JU15</accession>
<reference evidence="2 3" key="1">
    <citation type="submission" date="2013-09" db="EMBL/GenBank/DDBJ databases">
        <title>Corchorus capsularis genome sequencing.</title>
        <authorList>
            <person name="Alam M."/>
            <person name="Haque M.S."/>
            <person name="Islam M.S."/>
            <person name="Emdad E.M."/>
            <person name="Islam M.M."/>
            <person name="Ahmed B."/>
            <person name="Halim A."/>
            <person name="Hossen Q.M.M."/>
            <person name="Hossain M.Z."/>
            <person name="Ahmed R."/>
            <person name="Khan M.M."/>
            <person name="Islam R."/>
            <person name="Rashid M.M."/>
            <person name="Khan S.A."/>
            <person name="Rahman M.S."/>
            <person name="Alam M."/>
        </authorList>
    </citation>
    <scope>NUCLEOTIDE SEQUENCE [LARGE SCALE GENOMIC DNA]</scope>
    <source>
        <strain evidence="3">cv. CVL-1</strain>
        <tissue evidence="2">Whole seedling</tissue>
    </source>
</reference>